<feature type="region of interest" description="Disordered" evidence="1">
    <location>
        <begin position="1"/>
        <end position="64"/>
    </location>
</feature>
<sequence>AAEQRPARPEPVAPEAAAEAPAEEPVELKQRGRTRPPKTRQDILPTPLPSAVEMDVEDVPAGMKKKKGINVGRVQKKKKRAGKAFMAVSQAGKEGWQEAHTLSQQQQQQGGVCTLETHVDGG</sequence>
<reference evidence="2 3" key="1">
    <citation type="submission" date="2020-02" db="EMBL/GenBank/DDBJ databases">
        <title>Draft genome sequence of Haematococcus lacustris strain NIES-144.</title>
        <authorList>
            <person name="Morimoto D."/>
            <person name="Nakagawa S."/>
            <person name="Yoshida T."/>
            <person name="Sawayama S."/>
        </authorList>
    </citation>
    <scope>NUCLEOTIDE SEQUENCE [LARGE SCALE GENOMIC DNA]</scope>
    <source>
        <strain evidence="2 3">NIES-144</strain>
    </source>
</reference>
<organism evidence="2 3">
    <name type="scientific">Haematococcus lacustris</name>
    <name type="common">Green alga</name>
    <name type="synonym">Haematococcus pluvialis</name>
    <dbReference type="NCBI Taxonomy" id="44745"/>
    <lineage>
        <taxon>Eukaryota</taxon>
        <taxon>Viridiplantae</taxon>
        <taxon>Chlorophyta</taxon>
        <taxon>core chlorophytes</taxon>
        <taxon>Chlorophyceae</taxon>
        <taxon>CS clade</taxon>
        <taxon>Chlamydomonadales</taxon>
        <taxon>Haematococcaceae</taxon>
        <taxon>Haematococcus</taxon>
    </lineage>
</organism>
<evidence type="ECO:0000313" key="2">
    <source>
        <dbReference type="EMBL" id="GFH18247.1"/>
    </source>
</evidence>
<name>A0A699Z6J2_HAELA</name>
<accession>A0A699Z6J2</accession>
<feature type="non-terminal residue" evidence="2">
    <location>
        <position position="1"/>
    </location>
</feature>
<proteinExistence type="predicted"/>
<dbReference type="AlphaFoldDB" id="A0A699Z6J2"/>
<dbReference type="EMBL" id="BLLF01001271">
    <property type="protein sequence ID" value="GFH18247.1"/>
    <property type="molecule type" value="Genomic_DNA"/>
</dbReference>
<dbReference type="Proteomes" id="UP000485058">
    <property type="component" value="Unassembled WGS sequence"/>
</dbReference>
<feature type="region of interest" description="Disordered" evidence="1">
    <location>
        <begin position="103"/>
        <end position="122"/>
    </location>
</feature>
<gene>
    <name evidence="2" type="ORF">HaLaN_15017</name>
</gene>
<evidence type="ECO:0000313" key="3">
    <source>
        <dbReference type="Proteomes" id="UP000485058"/>
    </source>
</evidence>
<protein>
    <submittedName>
        <fullName evidence="2">Uncharacterized protein</fullName>
    </submittedName>
</protein>
<comment type="caution">
    <text evidence="2">The sequence shown here is derived from an EMBL/GenBank/DDBJ whole genome shotgun (WGS) entry which is preliminary data.</text>
</comment>
<keyword evidence="3" id="KW-1185">Reference proteome</keyword>
<evidence type="ECO:0000256" key="1">
    <source>
        <dbReference type="SAM" id="MobiDB-lite"/>
    </source>
</evidence>